<keyword evidence="6" id="KW-1185">Reference proteome</keyword>
<comment type="subcellular location">
    <subcellularLocation>
        <location evidence="1">Nucleus</location>
    </subcellularLocation>
</comment>
<dbReference type="InterPro" id="IPR016024">
    <property type="entry name" value="ARM-type_fold"/>
</dbReference>
<dbReference type="PANTHER" id="PTHR12687">
    <property type="entry name" value="NUCLEOLAR COMPLEX 2 AND RAD4-RELATED"/>
    <property type="match status" value="1"/>
</dbReference>
<evidence type="ECO:0000256" key="1">
    <source>
        <dbReference type="ARBA" id="ARBA00004123"/>
    </source>
</evidence>
<evidence type="ECO:0000256" key="2">
    <source>
        <dbReference type="ARBA" id="ARBA00005907"/>
    </source>
</evidence>
<organism evidence="5 6">
    <name type="scientific">Tritrichomonas foetus</name>
    <dbReference type="NCBI Taxonomy" id="1144522"/>
    <lineage>
        <taxon>Eukaryota</taxon>
        <taxon>Metamonada</taxon>
        <taxon>Parabasalia</taxon>
        <taxon>Tritrichomonadida</taxon>
        <taxon>Tritrichomonadidae</taxon>
        <taxon>Tritrichomonas</taxon>
    </lineage>
</organism>
<reference evidence="5" key="1">
    <citation type="submission" date="2016-10" db="EMBL/GenBank/DDBJ databases">
        <authorList>
            <person name="Benchimol M."/>
            <person name="Almeida L.G."/>
            <person name="Vasconcelos A.T."/>
            <person name="Perreira-Neves A."/>
            <person name="Rosa I.A."/>
            <person name="Tasca T."/>
            <person name="Bogo M.R."/>
            <person name="de Souza W."/>
        </authorList>
    </citation>
    <scope>NUCLEOTIDE SEQUENCE [LARGE SCALE GENOMIC DNA]</scope>
    <source>
        <strain evidence="5">K</strain>
    </source>
</reference>
<dbReference type="GO" id="GO:0005654">
    <property type="term" value="C:nucleoplasm"/>
    <property type="evidence" value="ECO:0007669"/>
    <property type="project" value="TreeGrafter"/>
</dbReference>
<evidence type="ECO:0000256" key="3">
    <source>
        <dbReference type="ARBA" id="ARBA00023242"/>
    </source>
</evidence>
<dbReference type="InterPro" id="IPR005343">
    <property type="entry name" value="Noc2"/>
</dbReference>
<sequence>MSELKPFAEEEEYPDEDVEEEEEEVGELVVIDDELVESLLEGIESSNPNQLAQAVDVIIGSLGYKHNIILDEDLEKPPIYTILPKLIPKLTDLYNNSKEGSVKHTKVNHLLETLSAGVFDSFDKFKKDIFLFEIYCKGICTMKEFLDEKVANSAFVNASKVGLQKDSHRPIIFKMFGELVSDQNYTSKVLEMQFSELIKSNEQSSIENMLPSIIDFYLEHKEEVLPFVKSLVKRLSSELMHTMSQSDKSMISWRTLATIQLVVKYMIETKEQRLVYPVLLILTSFLRHFPIKVYLPFQIRIANITHNVSKTFGVYAPVLCWVTDSIQFLCSVNAKGGQKFNWETQLTSPQQLTFEFCHGALDQLKKIFFANLLGECESIAFPEYVMPIRKRLEAIVATKTQLSGEVKPLIHQIADQQQRLLKVKNEIEWKSRQEQLSAFQAKVDEEPTPLKTTLTKQSNIEAAKERMKSMKPKKQVDDTGDIVEVATADDV</sequence>
<dbReference type="GO" id="GO:0030691">
    <property type="term" value="C:Noc2p-Noc3p complex"/>
    <property type="evidence" value="ECO:0007669"/>
    <property type="project" value="TreeGrafter"/>
</dbReference>
<evidence type="ECO:0000313" key="5">
    <source>
        <dbReference type="EMBL" id="OHT05630.1"/>
    </source>
</evidence>
<feature type="region of interest" description="Disordered" evidence="4">
    <location>
        <begin position="1"/>
        <end position="24"/>
    </location>
</feature>
<evidence type="ECO:0008006" key="7">
    <source>
        <dbReference type="Google" id="ProtNLM"/>
    </source>
</evidence>
<dbReference type="RefSeq" id="XP_068358766.1">
    <property type="nucleotide sequence ID" value="XM_068504985.1"/>
</dbReference>
<comment type="caution">
    <text evidence="5">The sequence shown here is derived from an EMBL/GenBank/DDBJ whole genome shotgun (WGS) entry which is preliminary data.</text>
</comment>
<dbReference type="EMBL" id="MLAK01000750">
    <property type="protein sequence ID" value="OHT05630.1"/>
    <property type="molecule type" value="Genomic_DNA"/>
</dbReference>
<dbReference type="GO" id="GO:0005730">
    <property type="term" value="C:nucleolus"/>
    <property type="evidence" value="ECO:0007669"/>
    <property type="project" value="TreeGrafter"/>
</dbReference>
<dbReference type="AlphaFoldDB" id="A0A1J4K7F3"/>
<proteinExistence type="inferred from homology"/>
<dbReference type="Proteomes" id="UP000179807">
    <property type="component" value="Unassembled WGS sequence"/>
</dbReference>
<evidence type="ECO:0000256" key="4">
    <source>
        <dbReference type="SAM" id="MobiDB-lite"/>
    </source>
</evidence>
<dbReference type="GO" id="GO:0042273">
    <property type="term" value="P:ribosomal large subunit biogenesis"/>
    <property type="evidence" value="ECO:0007669"/>
    <property type="project" value="TreeGrafter"/>
</dbReference>
<gene>
    <name evidence="5" type="ORF">TRFO_26507</name>
</gene>
<comment type="similarity">
    <text evidence="2">Belongs to the NOC2 family.</text>
</comment>
<name>A0A1J4K7F3_9EUKA</name>
<protein>
    <recommendedName>
        <fullName evidence="7">Nucleolar complex protein 2</fullName>
    </recommendedName>
</protein>
<evidence type="ECO:0000313" key="6">
    <source>
        <dbReference type="Proteomes" id="UP000179807"/>
    </source>
</evidence>
<dbReference type="SUPFAM" id="SSF48371">
    <property type="entry name" value="ARM repeat"/>
    <property type="match status" value="1"/>
</dbReference>
<dbReference type="OrthoDB" id="10266662at2759"/>
<dbReference type="VEuPathDB" id="TrichDB:TRFO_26507"/>
<feature type="compositionally biased region" description="Acidic residues" evidence="4">
    <location>
        <begin position="9"/>
        <end position="24"/>
    </location>
</feature>
<dbReference type="GeneID" id="94839689"/>
<dbReference type="GO" id="GO:0030690">
    <property type="term" value="C:Noc1p-Noc2p complex"/>
    <property type="evidence" value="ECO:0007669"/>
    <property type="project" value="TreeGrafter"/>
</dbReference>
<dbReference type="Pfam" id="PF03715">
    <property type="entry name" value="Noc2"/>
    <property type="match status" value="1"/>
</dbReference>
<keyword evidence="3" id="KW-0539">Nucleus</keyword>
<dbReference type="PANTHER" id="PTHR12687:SF4">
    <property type="entry name" value="NUCLEOLAR COMPLEX PROTEIN 2 HOMOLOG"/>
    <property type="match status" value="1"/>
</dbReference>
<accession>A0A1J4K7F3</accession>